<feature type="non-terminal residue" evidence="1">
    <location>
        <position position="62"/>
    </location>
</feature>
<name>A0ACA9PWB6_9GLOM</name>
<dbReference type="Proteomes" id="UP000789366">
    <property type="component" value="Unassembled WGS sequence"/>
</dbReference>
<comment type="caution">
    <text evidence="1">The sequence shown here is derived from an EMBL/GenBank/DDBJ whole genome shotgun (WGS) entry which is preliminary data.</text>
</comment>
<protein>
    <submittedName>
        <fullName evidence="1">18050_t:CDS:1</fullName>
    </submittedName>
</protein>
<gene>
    <name evidence="1" type="ORF">SPELUC_LOCUS12540</name>
</gene>
<keyword evidence="2" id="KW-1185">Reference proteome</keyword>
<organism evidence="1 2">
    <name type="scientific">Cetraspora pellucida</name>
    <dbReference type="NCBI Taxonomy" id="1433469"/>
    <lineage>
        <taxon>Eukaryota</taxon>
        <taxon>Fungi</taxon>
        <taxon>Fungi incertae sedis</taxon>
        <taxon>Mucoromycota</taxon>
        <taxon>Glomeromycotina</taxon>
        <taxon>Glomeromycetes</taxon>
        <taxon>Diversisporales</taxon>
        <taxon>Gigasporaceae</taxon>
        <taxon>Cetraspora</taxon>
    </lineage>
</organism>
<accession>A0ACA9PWB6</accession>
<evidence type="ECO:0000313" key="1">
    <source>
        <dbReference type="EMBL" id="CAG8722715.1"/>
    </source>
</evidence>
<sequence>MVINISDEENGLTELLEDEAVDRSLLENEAVGRRLPENMSDVRPSKRHKPILMPTTTDTNTQ</sequence>
<proteinExistence type="predicted"/>
<reference evidence="1" key="1">
    <citation type="submission" date="2021-06" db="EMBL/GenBank/DDBJ databases">
        <authorList>
            <person name="Kallberg Y."/>
            <person name="Tangrot J."/>
            <person name="Rosling A."/>
        </authorList>
    </citation>
    <scope>NUCLEOTIDE SEQUENCE</scope>
    <source>
        <strain evidence="1">28 12/20/2015</strain>
    </source>
</reference>
<evidence type="ECO:0000313" key="2">
    <source>
        <dbReference type="Proteomes" id="UP000789366"/>
    </source>
</evidence>
<dbReference type="EMBL" id="CAJVPW010030042">
    <property type="protein sequence ID" value="CAG8722715.1"/>
    <property type="molecule type" value="Genomic_DNA"/>
</dbReference>